<organism evidence="1 2">
    <name type="scientific">Theobroma cacao</name>
    <name type="common">Cacao</name>
    <name type="synonym">Cocoa</name>
    <dbReference type="NCBI Taxonomy" id="3641"/>
    <lineage>
        <taxon>Eukaryota</taxon>
        <taxon>Viridiplantae</taxon>
        <taxon>Streptophyta</taxon>
        <taxon>Embryophyta</taxon>
        <taxon>Tracheophyta</taxon>
        <taxon>Spermatophyta</taxon>
        <taxon>Magnoliopsida</taxon>
        <taxon>eudicotyledons</taxon>
        <taxon>Gunneridae</taxon>
        <taxon>Pentapetalae</taxon>
        <taxon>rosids</taxon>
        <taxon>malvids</taxon>
        <taxon>Malvales</taxon>
        <taxon>Malvaceae</taxon>
        <taxon>Byttnerioideae</taxon>
        <taxon>Theobroma</taxon>
    </lineage>
</organism>
<evidence type="ECO:0000313" key="1">
    <source>
        <dbReference type="EMBL" id="EOX93478.1"/>
    </source>
</evidence>
<reference evidence="1 2" key="1">
    <citation type="journal article" date="2013" name="Genome Biol.">
        <title>The genome sequence of the most widely cultivated cacao type and its use to identify candidate genes regulating pod color.</title>
        <authorList>
            <person name="Motamayor J.C."/>
            <person name="Mockaitis K."/>
            <person name="Schmutz J."/>
            <person name="Haiminen N."/>
            <person name="Iii D.L."/>
            <person name="Cornejo O."/>
            <person name="Findley S.D."/>
            <person name="Zheng P."/>
            <person name="Utro F."/>
            <person name="Royaert S."/>
            <person name="Saski C."/>
            <person name="Jenkins J."/>
            <person name="Podicheti R."/>
            <person name="Zhao M."/>
            <person name="Scheffler B.E."/>
            <person name="Stack J.C."/>
            <person name="Feltus F.A."/>
            <person name="Mustiga G.M."/>
            <person name="Amores F."/>
            <person name="Phillips W."/>
            <person name="Marelli J.P."/>
            <person name="May G.D."/>
            <person name="Shapiro H."/>
            <person name="Ma J."/>
            <person name="Bustamante C.D."/>
            <person name="Schnell R.J."/>
            <person name="Main D."/>
            <person name="Gilbert D."/>
            <person name="Parida L."/>
            <person name="Kuhn D.N."/>
        </authorList>
    </citation>
    <scope>NUCLEOTIDE SEQUENCE [LARGE SCALE GENOMIC DNA]</scope>
    <source>
        <strain evidence="2">cv. Matina 1-6</strain>
    </source>
</reference>
<gene>
    <name evidence="1" type="ORF">TCM_002339</name>
</gene>
<dbReference type="HOGENOM" id="CLU_2311242_0_0_1"/>
<protein>
    <submittedName>
        <fullName evidence="1">Uncharacterized protein</fullName>
    </submittedName>
</protein>
<sequence>MNMLPRRLLLHPALEILLMSKLRIKIIQHGDKRCLKDVLHIPVSEVTSKSALSVAGEVLSQYHSSLARTKYHGGNWLLKFEREEKLTSYGSYESDKTCER</sequence>
<dbReference type="Proteomes" id="UP000026915">
    <property type="component" value="Chromosome 1"/>
</dbReference>
<dbReference type="EMBL" id="CM001879">
    <property type="protein sequence ID" value="EOX93478.1"/>
    <property type="molecule type" value="Genomic_DNA"/>
</dbReference>
<accession>A0A061DU02</accession>
<evidence type="ECO:0000313" key="2">
    <source>
        <dbReference type="Proteomes" id="UP000026915"/>
    </source>
</evidence>
<name>A0A061DU02_THECC</name>
<dbReference type="AlphaFoldDB" id="A0A061DU02"/>
<proteinExistence type="predicted"/>
<dbReference type="InParanoid" id="A0A061DU02"/>
<keyword evidence="2" id="KW-1185">Reference proteome</keyword>
<dbReference type="Gramene" id="EOX93478">
    <property type="protein sequence ID" value="EOX93478"/>
    <property type="gene ID" value="TCM_002339"/>
</dbReference>